<evidence type="ECO:0000256" key="1">
    <source>
        <dbReference type="ARBA" id="ARBA00004613"/>
    </source>
</evidence>
<evidence type="ECO:0000256" key="2">
    <source>
        <dbReference type="ARBA" id="ARBA00022525"/>
    </source>
</evidence>
<feature type="chain" id="PRO_5010981029" description="C1q domain-containing protein" evidence="5">
    <location>
        <begin position="29"/>
        <end position="330"/>
    </location>
</feature>
<evidence type="ECO:0000256" key="5">
    <source>
        <dbReference type="SAM" id="SignalP"/>
    </source>
</evidence>
<dbReference type="Proteomes" id="UP000015101">
    <property type="component" value="Unassembled WGS sequence"/>
</dbReference>
<dbReference type="PANTHER" id="PTHR15427">
    <property type="entry name" value="EMILIN ELASTIN MICROFIBRIL INTERFACE-LOCATED PROTEIN ELASTIN MICROFIBRIL INTERFACER"/>
    <property type="match status" value="1"/>
</dbReference>
<dbReference type="GeneID" id="20212588"/>
<dbReference type="Pfam" id="PF00386">
    <property type="entry name" value="C1q"/>
    <property type="match status" value="1"/>
</dbReference>
<dbReference type="InParanoid" id="T1FUU2"/>
<protein>
    <recommendedName>
        <fullName evidence="6">C1q domain-containing protein</fullName>
    </recommendedName>
</protein>
<organism evidence="8 9">
    <name type="scientific">Helobdella robusta</name>
    <name type="common">Californian leech</name>
    <dbReference type="NCBI Taxonomy" id="6412"/>
    <lineage>
        <taxon>Eukaryota</taxon>
        <taxon>Metazoa</taxon>
        <taxon>Spiralia</taxon>
        <taxon>Lophotrochozoa</taxon>
        <taxon>Annelida</taxon>
        <taxon>Clitellata</taxon>
        <taxon>Hirudinea</taxon>
        <taxon>Rhynchobdellida</taxon>
        <taxon>Glossiphoniidae</taxon>
        <taxon>Helobdella</taxon>
    </lineage>
</organism>
<dbReference type="PROSITE" id="PS50871">
    <property type="entry name" value="C1Q"/>
    <property type="match status" value="1"/>
</dbReference>
<dbReference type="OrthoDB" id="10071402at2759"/>
<name>T1FUU2_HELRO</name>
<dbReference type="InterPro" id="IPR001073">
    <property type="entry name" value="C1q_dom"/>
</dbReference>
<keyword evidence="3" id="KW-0176">Collagen</keyword>
<dbReference type="InterPro" id="IPR050392">
    <property type="entry name" value="Collagen/C1q_domain"/>
</dbReference>
<evidence type="ECO:0000256" key="3">
    <source>
        <dbReference type="ARBA" id="ARBA00023119"/>
    </source>
</evidence>
<feature type="compositionally biased region" description="Low complexity" evidence="4">
    <location>
        <begin position="102"/>
        <end position="115"/>
    </location>
</feature>
<dbReference type="CTD" id="20212588"/>
<keyword evidence="2" id="KW-0964">Secreted</keyword>
<dbReference type="AlphaFoldDB" id="T1FUU2"/>
<dbReference type="EMBL" id="KB097417">
    <property type="protein sequence ID" value="ESN97172.1"/>
    <property type="molecule type" value="Genomic_DNA"/>
</dbReference>
<gene>
    <name evidence="8" type="primary">20212588</name>
    <name evidence="7" type="ORF">HELRODRAFT_193289</name>
</gene>
<dbReference type="RefSeq" id="XP_009024669.1">
    <property type="nucleotide sequence ID" value="XM_009026421.1"/>
</dbReference>
<feature type="compositionally biased region" description="Basic residues" evidence="4">
    <location>
        <begin position="82"/>
        <end position="96"/>
    </location>
</feature>
<dbReference type="OMA" id="EEANPVY"/>
<evidence type="ECO:0000313" key="9">
    <source>
        <dbReference type="Proteomes" id="UP000015101"/>
    </source>
</evidence>
<feature type="region of interest" description="Disordered" evidence="4">
    <location>
        <begin position="63"/>
        <end position="115"/>
    </location>
</feature>
<dbReference type="InterPro" id="IPR008983">
    <property type="entry name" value="Tumour_necrosis_fac-like_dom"/>
</dbReference>
<dbReference type="SUPFAM" id="SSF49842">
    <property type="entry name" value="TNF-like"/>
    <property type="match status" value="1"/>
</dbReference>
<dbReference type="SMART" id="SM00110">
    <property type="entry name" value="C1Q"/>
    <property type="match status" value="1"/>
</dbReference>
<dbReference type="HOGENOM" id="CLU_842727_0_0_1"/>
<feature type="domain" description="C1q" evidence="6">
    <location>
        <begin position="198"/>
        <end position="330"/>
    </location>
</feature>
<keyword evidence="5" id="KW-0732">Signal</keyword>
<reference evidence="9" key="1">
    <citation type="submission" date="2012-12" db="EMBL/GenBank/DDBJ databases">
        <authorList>
            <person name="Hellsten U."/>
            <person name="Grimwood J."/>
            <person name="Chapman J.A."/>
            <person name="Shapiro H."/>
            <person name="Aerts A."/>
            <person name="Otillar R.P."/>
            <person name="Terry A.Y."/>
            <person name="Boore J.L."/>
            <person name="Simakov O."/>
            <person name="Marletaz F."/>
            <person name="Cho S.-J."/>
            <person name="Edsinger-Gonzales E."/>
            <person name="Havlak P."/>
            <person name="Kuo D.-H."/>
            <person name="Larsson T."/>
            <person name="Lv J."/>
            <person name="Arendt D."/>
            <person name="Savage R."/>
            <person name="Osoegawa K."/>
            <person name="de Jong P."/>
            <person name="Lindberg D.R."/>
            <person name="Seaver E.C."/>
            <person name="Weisblat D.A."/>
            <person name="Putnam N.H."/>
            <person name="Grigoriev I.V."/>
            <person name="Rokhsar D.S."/>
        </authorList>
    </citation>
    <scope>NUCLEOTIDE SEQUENCE</scope>
</reference>
<dbReference type="STRING" id="6412.T1FUU2"/>
<evidence type="ECO:0000313" key="7">
    <source>
        <dbReference type="EMBL" id="ESN97172.1"/>
    </source>
</evidence>
<evidence type="ECO:0000256" key="4">
    <source>
        <dbReference type="SAM" id="MobiDB-lite"/>
    </source>
</evidence>
<sequence length="330" mass="36458">MSPPTTTATTSILITLITLTTIIVLNDCTNSDLQQQSQTQQQQQHNQYQQYNNNNNNLHSLQHQKLQHHHQQQQQQQQQSKSKQRHHKNNNKNRPLRARDVSTTSTTSNNNNNNNLATYGQDGFCELELVCKSNNNLINNLHTHSNNNPNSNPTSSGEAHTAHIPVKLPIRGPKGPPGPPGERGADGMPGFPGSPAPAFKKKVAFFAGLTQNFGPTVDNTDIIFDRVITNIGSGYSPSTGRFTAPYNGAYQFNVIVSAQGREKAAVMVLKNGEMVATVWAESIPYWATSSNIVVLSLDKGDQVWLILLNKASHLHGYMYTTFSGFIIFDL</sequence>
<dbReference type="eggNOG" id="ENOG502QSVI">
    <property type="taxonomic scope" value="Eukaryota"/>
</dbReference>
<dbReference type="EMBL" id="AMQM01006364">
    <property type="status" value="NOT_ANNOTATED_CDS"/>
    <property type="molecule type" value="Genomic_DNA"/>
</dbReference>
<reference evidence="8" key="3">
    <citation type="submission" date="2015-06" db="UniProtKB">
        <authorList>
            <consortium name="EnsemblMetazoa"/>
        </authorList>
    </citation>
    <scope>IDENTIFICATION</scope>
</reference>
<evidence type="ECO:0000313" key="8">
    <source>
        <dbReference type="EnsemblMetazoa" id="HelroP193289"/>
    </source>
</evidence>
<dbReference type="GO" id="GO:0005576">
    <property type="term" value="C:extracellular region"/>
    <property type="evidence" value="ECO:0007669"/>
    <property type="project" value="UniProtKB-SubCell"/>
</dbReference>
<dbReference type="EnsemblMetazoa" id="HelroT193289">
    <property type="protein sequence ID" value="HelroP193289"/>
    <property type="gene ID" value="HelroG193289"/>
</dbReference>
<comment type="subcellular location">
    <subcellularLocation>
        <location evidence="1">Secreted</location>
    </subcellularLocation>
</comment>
<proteinExistence type="predicted"/>
<reference evidence="7 9" key="2">
    <citation type="journal article" date="2013" name="Nature">
        <title>Insights into bilaterian evolution from three spiralian genomes.</title>
        <authorList>
            <person name="Simakov O."/>
            <person name="Marletaz F."/>
            <person name="Cho S.J."/>
            <person name="Edsinger-Gonzales E."/>
            <person name="Havlak P."/>
            <person name="Hellsten U."/>
            <person name="Kuo D.H."/>
            <person name="Larsson T."/>
            <person name="Lv J."/>
            <person name="Arendt D."/>
            <person name="Savage R."/>
            <person name="Osoegawa K."/>
            <person name="de Jong P."/>
            <person name="Grimwood J."/>
            <person name="Chapman J.A."/>
            <person name="Shapiro H."/>
            <person name="Aerts A."/>
            <person name="Otillar R.P."/>
            <person name="Terry A.Y."/>
            <person name="Boore J.L."/>
            <person name="Grigoriev I.V."/>
            <person name="Lindberg D.R."/>
            <person name="Seaver E.C."/>
            <person name="Weisblat D.A."/>
            <person name="Putnam N.H."/>
            <person name="Rokhsar D.S."/>
        </authorList>
    </citation>
    <scope>NUCLEOTIDE SEQUENCE</scope>
</reference>
<feature type="compositionally biased region" description="Low complexity" evidence="4">
    <location>
        <begin position="72"/>
        <end position="81"/>
    </location>
</feature>
<dbReference type="PRINTS" id="PR00007">
    <property type="entry name" value="COMPLEMNTC1Q"/>
</dbReference>
<accession>T1FUU2</accession>
<dbReference type="Gene3D" id="2.60.120.40">
    <property type="match status" value="1"/>
</dbReference>
<dbReference type="PANTHER" id="PTHR15427:SF52">
    <property type="entry name" value="C1Q DOMAIN-CONTAINING PROTEIN"/>
    <property type="match status" value="1"/>
</dbReference>
<evidence type="ECO:0000259" key="6">
    <source>
        <dbReference type="PROSITE" id="PS50871"/>
    </source>
</evidence>
<dbReference type="KEGG" id="hro:HELRODRAFT_193289"/>
<keyword evidence="9" id="KW-1185">Reference proteome</keyword>
<feature type="region of interest" description="Disordered" evidence="4">
    <location>
        <begin position="166"/>
        <end position="187"/>
    </location>
</feature>
<feature type="signal peptide" evidence="5">
    <location>
        <begin position="1"/>
        <end position="28"/>
    </location>
</feature>